<dbReference type="Pfam" id="PF03551">
    <property type="entry name" value="PadR"/>
    <property type="match status" value="1"/>
</dbReference>
<dbReference type="PANTHER" id="PTHR43252:SF6">
    <property type="entry name" value="NEGATIVE TRANSCRIPTION REGULATOR PADR"/>
    <property type="match status" value="1"/>
</dbReference>
<gene>
    <name evidence="3" type="ORF">CLLU_26210</name>
</gene>
<protein>
    <submittedName>
        <fullName evidence="3">Transcriptional regulator PadR-like family protein</fullName>
    </submittedName>
</protein>
<dbReference type="AlphaFoldDB" id="A0A2T0BHW6"/>
<dbReference type="InterPro" id="IPR005149">
    <property type="entry name" value="Tscrpt_reg_PadR_N"/>
</dbReference>
<evidence type="ECO:0000259" key="1">
    <source>
        <dbReference type="Pfam" id="PF03551"/>
    </source>
</evidence>
<reference evidence="3 4" key="1">
    <citation type="submission" date="2018-03" db="EMBL/GenBank/DDBJ databases">
        <title>Genome sequence of Clostridium luticellarii DSM 29923.</title>
        <authorList>
            <person name="Poehlein A."/>
            <person name="Daniel R."/>
        </authorList>
    </citation>
    <scope>NUCLEOTIDE SEQUENCE [LARGE SCALE GENOMIC DNA]</scope>
    <source>
        <strain evidence="3 4">DSM 29923</strain>
    </source>
</reference>
<keyword evidence="4" id="KW-1185">Reference proteome</keyword>
<dbReference type="InterPro" id="IPR018309">
    <property type="entry name" value="Tscrpt_reg_PadR_C"/>
</dbReference>
<dbReference type="PANTHER" id="PTHR43252">
    <property type="entry name" value="TRANSCRIPTIONAL REGULATOR YQJI"/>
    <property type="match status" value="1"/>
</dbReference>
<dbReference type="SUPFAM" id="SSF46785">
    <property type="entry name" value="Winged helix' DNA-binding domain"/>
    <property type="match status" value="1"/>
</dbReference>
<evidence type="ECO:0000313" key="4">
    <source>
        <dbReference type="Proteomes" id="UP000237798"/>
    </source>
</evidence>
<dbReference type="InterPro" id="IPR036388">
    <property type="entry name" value="WH-like_DNA-bd_sf"/>
</dbReference>
<comment type="caution">
    <text evidence="3">The sequence shown here is derived from an EMBL/GenBank/DDBJ whole genome shotgun (WGS) entry which is preliminary data.</text>
</comment>
<sequence>MAKINKTKYAILGMLNIMPGSGYDIKKLCDSSINYFWHENYGHIYPMLKKMEEGGLVTKKVEQTRGNSSRNVYSITDKGRTELENWLMLPVEDSPNRSEFLLKIFLSGNIPLNNILEKIEAMKENCENDLKQYSKIKDAFKAGELKSNKKNLALWESTVTFGKYIEEAKIKWCEETLETFKNL</sequence>
<dbReference type="Gene3D" id="6.10.140.190">
    <property type="match status" value="1"/>
</dbReference>
<dbReference type="Pfam" id="PF10400">
    <property type="entry name" value="Vir_act_alpha_C"/>
    <property type="match status" value="1"/>
</dbReference>
<dbReference type="OrthoDB" id="9783723at2"/>
<name>A0A2T0BHW6_9CLOT</name>
<dbReference type="EMBL" id="PVXP01000045">
    <property type="protein sequence ID" value="PRR83490.1"/>
    <property type="molecule type" value="Genomic_DNA"/>
</dbReference>
<accession>A0A2T0BHW6</accession>
<dbReference type="RefSeq" id="WP_106010217.1">
    <property type="nucleotide sequence ID" value="NZ_PVXP01000045.1"/>
</dbReference>
<feature type="domain" description="Transcription regulator PadR N-terminal" evidence="1">
    <location>
        <begin position="11"/>
        <end position="84"/>
    </location>
</feature>
<dbReference type="InterPro" id="IPR036390">
    <property type="entry name" value="WH_DNA-bd_sf"/>
</dbReference>
<feature type="domain" description="Transcription regulator PadR C-terminal" evidence="2">
    <location>
        <begin position="97"/>
        <end position="179"/>
    </location>
</feature>
<proteinExistence type="predicted"/>
<organism evidence="3 4">
    <name type="scientific">Clostridium luticellarii</name>
    <dbReference type="NCBI Taxonomy" id="1691940"/>
    <lineage>
        <taxon>Bacteria</taxon>
        <taxon>Bacillati</taxon>
        <taxon>Bacillota</taxon>
        <taxon>Clostridia</taxon>
        <taxon>Eubacteriales</taxon>
        <taxon>Clostridiaceae</taxon>
        <taxon>Clostridium</taxon>
    </lineage>
</organism>
<evidence type="ECO:0000259" key="2">
    <source>
        <dbReference type="Pfam" id="PF10400"/>
    </source>
</evidence>
<evidence type="ECO:0000313" key="3">
    <source>
        <dbReference type="EMBL" id="PRR83490.1"/>
    </source>
</evidence>
<dbReference type="Proteomes" id="UP000237798">
    <property type="component" value="Unassembled WGS sequence"/>
</dbReference>
<dbReference type="Gene3D" id="1.10.10.10">
    <property type="entry name" value="Winged helix-like DNA-binding domain superfamily/Winged helix DNA-binding domain"/>
    <property type="match status" value="1"/>
</dbReference>